<comment type="caution">
    <text evidence="2">The sequence shown here is derived from an EMBL/GenBank/DDBJ whole genome shotgun (WGS) entry which is preliminary data.</text>
</comment>
<sequence>MLTVLFICREFKIQCKGIGVHPPLELSKQVVHFSATALYDVSTTAIHVVNSHTSTNEFTHPVPRIGKGEIAPVTPTSFEFIVPENAPLTLSPSVGTIEPGKQKAGGKGAKSSGKDKPGTKTPAKGKASPAAAAGGGGNPATIMTYIFLYFSSAAYTQAIGSLLRQCKGSFRTYIIPCYVASGTCGNPGELPYSVYNTLYLEVHCPIVKPELVVISDNGNTKLDFGDISLGQNIIKSITIQNISKKTVEVSYYIFQEVLAIKTWTSALHITLAGKGVSPLVNLSPTLDNGMFDMGAVLASEYLERTFKQIPEFVARDKKSKSLVGTQNNNGQNVFDLVPADGTIPPGGSTEITVTFAPDHPSDHYSDGIKIELFGKEESHSFQIKGTAKPRIMYIEGFDERSPNVESLAEKPSLHTEDEDTKALPEPILFTLQSIAKESEFIPASRELHVGCVRTMAVSQKKNGEFQFENVQSITQKGFNIEPQKGMVEAGAIKPVTITWSPPPGHDPNQPVDASILLTLRGDTVDQFKIMLRAIVVSD</sequence>
<protein>
    <recommendedName>
        <fullName evidence="4">Cilia-and flagella-associated protein 74</fullName>
    </recommendedName>
</protein>
<reference evidence="2 3" key="1">
    <citation type="submission" date="2022-12" db="EMBL/GenBank/DDBJ databases">
        <title>Chromosome-level genome of Tegillarca granosa.</title>
        <authorList>
            <person name="Kim J."/>
        </authorList>
    </citation>
    <scope>NUCLEOTIDE SEQUENCE [LARGE SCALE GENOMIC DNA]</scope>
    <source>
        <strain evidence="2">Teg-2019</strain>
        <tissue evidence="2">Adductor muscle</tissue>
    </source>
</reference>
<dbReference type="EMBL" id="JARBDR010000141">
    <property type="protein sequence ID" value="KAJ8320230.1"/>
    <property type="molecule type" value="Genomic_DNA"/>
</dbReference>
<dbReference type="InterPro" id="IPR013783">
    <property type="entry name" value="Ig-like_fold"/>
</dbReference>
<gene>
    <name evidence="2" type="ORF">KUTeg_001817</name>
</gene>
<dbReference type="PANTHER" id="PTHR22538">
    <property type="entry name" value="CILIA- AND FLAGELLA-ASSOCIATED PROTEIN 74"/>
    <property type="match status" value="1"/>
</dbReference>
<evidence type="ECO:0000313" key="3">
    <source>
        <dbReference type="Proteomes" id="UP001217089"/>
    </source>
</evidence>
<accession>A0ABQ9FVB5</accession>
<organism evidence="2 3">
    <name type="scientific">Tegillarca granosa</name>
    <name type="common">Malaysian cockle</name>
    <name type="synonym">Anadara granosa</name>
    <dbReference type="NCBI Taxonomy" id="220873"/>
    <lineage>
        <taxon>Eukaryota</taxon>
        <taxon>Metazoa</taxon>
        <taxon>Spiralia</taxon>
        <taxon>Lophotrochozoa</taxon>
        <taxon>Mollusca</taxon>
        <taxon>Bivalvia</taxon>
        <taxon>Autobranchia</taxon>
        <taxon>Pteriomorphia</taxon>
        <taxon>Arcoida</taxon>
        <taxon>Arcoidea</taxon>
        <taxon>Arcidae</taxon>
        <taxon>Tegillarca</taxon>
    </lineage>
</organism>
<evidence type="ECO:0000313" key="2">
    <source>
        <dbReference type="EMBL" id="KAJ8320230.1"/>
    </source>
</evidence>
<dbReference type="Gene3D" id="2.60.40.10">
    <property type="entry name" value="Immunoglobulins"/>
    <property type="match status" value="1"/>
</dbReference>
<feature type="region of interest" description="Disordered" evidence="1">
    <location>
        <begin position="92"/>
        <end position="135"/>
    </location>
</feature>
<name>A0ABQ9FVB5_TEGGR</name>
<proteinExistence type="predicted"/>
<feature type="compositionally biased region" description="Low complexity" evidence="1">
    <location>
        <begin position="119"/>
        <end position="132"/>
    </location>
</feature>
<dbReference type="Proteomes" id="UP001217089">
    <property type="component" value="Unassembled WGS sequence"/>
</dbReference>
<keyword evidence="3" id="KW-1185">Reference proteome</keyword>
<evidence type="ECO:0000256" key="1">
    <source>
        <dbReference type="SAM" id="MobiDB-lite"/>
    </source>
</evidence>
<evidence type="ECO:0008006" key="4">
    <source>
        <dbReference type="Google" id="ProtNLM"/>
    </source>
</evidence>
<dbReference type="PANTHER" id="PTHR22538:SF0">
    <property type="entry name" value="CILIA- AND FLAGELLA-ASSOCIATED PROTEIN 74"/>
    <property type="match status" value="1"/>
</dbReference>